<feature type="compositionally biased region" description="Basic residues" evidence="1">
    <location>
        <begin position="78"/>
        <end position="87"/>
    </location>
</feature>
<evidence type="ECO:0000313" key="3">
    <source>
        <dbReference type="Proteomes" id="UP001054837"/>
    </source>
</evidence>
<sequence length="154" mass="16473">MLIRSIKNYGWVRASVASCDVVGLAAGYLPMGVKRTHQSREGAPIQCAVQAPALQGEPGKRTAASEHTVVRPPPSKMPPKHGKKKINPRTDSSEYAFTSSLLPNTSLQRSFGRANHPVHPLDIIPWGSSGQVGKGGLRKFLWGCSHMGVVPNGA</sequence>
<accession>A0AAV4WHV8</accession>
<name>A0AAV4WHV8_9ARAC</name>
<proteinExistence type="predicted"/>
<evidence type="ECO:0000256" key="1">
    <source>
        <dbReference type="SAM" id="MobiDB-lite"/>
    </source>
</evidence>
<dbReference type="Proteomes" id="UP001054837">
    <property type="component" value="Unassembled WGS sequence"/>
</dbReference>
<evidence type="ECO:0000313" key="2">
    <source>
        <dbReference type="EMBL" id="GIY81789.1"/>
    </source>
</evidence>
<reference evidence="2 3" key="1">
    <citation type="submission" date="2021-06" db="EMBL/GenBank/DDBJ databases">
        <title>Caerostris darwini draft genome.</title>
        <authorList>
            <person name="Kono N."/>
            <person name="Arakawa K."/>
        </authorList>
    </citation>
    <scope>NUCLEOTIDE SEQUENCE [LARGE SCALE GENOMIC DNA]</scope>
</reference>
<feature type="region of interest" description="Disordered" evidence="1">
    <location>
        <begin position="53"/>
        <end position="90"/>
    </location>
</feature>
<comment type="caution">
    <text evidence="2">The sequence shown here is derived from an EMBL/GenBank/DDBJ whole genome shotgun (WGS) entry which is preliminary data.</text>
</comment>
<dbReference type="AlphaFoldDB" id="A0AAV4WHV8"/>
<gene>
    <name evidence="2" type="ORF">CDAR_512291</name>
</gene>
<organism evidence="2 3">
    <name type="scientific">Caerostris darwini</name>
    <dbReference type="NCBI Taxonomy" id="1538125"/>
    <lineage>
        <taxon>Eukaryota</taxon>
        <taxon>Metazoa</taxon>
        <taxon>Ecdysozoa</taxon>
        <taxon>Arthropoda</taxon>
        <taxon>Chelicerata</taxon>
        <taxon>Arachnida</taxon>
        <taxon>Araneae</taxon>
        <taxon>Araneomorphae</taxon>
        <taxon>Entelegynae</taxon>
        <taxon>Araneoidea</taxon>
        <taxon>Araneidae</taxon>
        <taxon>Caerostris</taxon>
    </lineage>
</organism>
<dbReference type="EMBL" id="BPLQ01014668">
    <property type="protein sequence ID" value="GIY81789.1"/>
    <property type="molecule type" value="Genomic_DNA"/>
</dbReference>
<keyword evidence="3" id="KW-1185">Reference proteome</keyword>
<protein>
    <submittedName>
        <fullName evidence="2">Uncharacterized protein</fullName>
    </submittedName>
</protein>